<proteinExistence type="predicted"/>
<dbReference type="Proteomes" id="UP001418222">
    <property type="component" value="Unassembled WGS sequence"/>
</dbReference>
<protein>
    <submittedName>
        <fullName evidence="1">Uncharacterized protein</fullName>
    </submittedName>
</protein>
<evidence type="ECO:0000313" key="1">
    <source>
        <dbReference type="EMBL" id="KAK8926486.1"/>
    </source>
</evidence>
<gene>
    <name evidence="1" type="ORF">KSP39_PZI018925</name>
</gene>
<name>A0AAP0B3W9_9ASPA</name>
<accession>A0AAP0B3W9</accession>
<dbReference type="EMBL" id="JBBWWQ010000016">
    <property type="protein sequence ID" value="KAK8926486.1"/>
    <property type="molecule type" value="Genomic_DNA"/>
</dbReference>
<organism evidence="1 2">
    <name type="scientific">Platanthera zijinensis</name>
    <dbReference type="NCBI Taxonomy" id="2320716"/>
    <lineage>
        <taxon>Eukaryota</taxon>
        <taxon>Viridiplantae</taxon>
        <taxon>Streptophyta</taxon>
        <taxon>Embryophyta</taxon>
        <taxon>Tracheophyta</taxon>
        <taxon>Spermatophyta</taxon>
        <taxon>Magnoliopsida</taxon>
        <taxon>Liliopsida</taxon>
        <taxon>Asparagales</taxon>
        <taxon>Orchidaceae</taxon>
        <taxon>Orchidoideae</taxon>
        <taxon>Orchideae</taxon>
        <taxon>Orchidinae</taxon>
        <taxon>Platanthera</taxon>
    </lineage>
</organism>
<evidence type="ECO:0000313" key="2">
    <source>
        <dbReference type="Proteomes" id="UP001418222"/>
    </source>
</evidence>
<sequence>MFLHLQNFCKNSREPHEAVAPKADIRGASSFCPRATYDGQLHPRARAYSPPPHH</sequence>
<dbReference type="AlphaFoldDB" id="A0AAP0B3W9"/>
<keyword evidence="2" id="KW-1185">Reference proteome</keyword>
<reference evidence="1 2" key="1">
    <citation type="journal article" date="2022" name="Nat. Plants">
        <title>Genomes of leafy and leafless Platanthera orchids illuminate the evolution of mycoheterotrophy.</title>
        <authorList>
            <person name="Li M.H."/>
            <person name="Liu K.W."/>
            <person name="Li Z."/>
            <person name="Lu H.C."/>
            <person name="Ye Q.L."/>
            <person name="Zhang D."/>
            <person name="Wang J.Y."/>
            <person name="Li Y.F."/>
            <person name="Zhong Z.M."/>
            <person name="Liu X."/>
            <person name="Yu X."/>
            <person name="Liu D.K."/>
            <person name="Tu X.D."/>
            <person name="Liu B."/>
            <person name="Hao Y."/>
            <person name="Liao X.Y."/>
            <person name="Jiang Y.T."/>
            <person name="Sun W.H."/>
            <person name="Chen J."/>
            <person name="Chen Y.Q."/>
            <person name="Ai Y."/>
            <person name="Zhai J.W."/>
            <person name="Wu S.S."/>
            <person name="Zhou Z."/>
            <person name="Hsiao Y.Y."/>
            <person name="Wu W.L."/>
            <person name="Chen Y.Y."/>
            <person name="Lin Y.F."/>
            <person name="Hsu J.L."/>
            <person name="Li C.Y."/>
            <person name="Wang Z.W."/>
            <person name="Zhao X."/>
            <person name="Zhong W.Y."/>
            <person name="Ma X.K."/>
            <person name="Ma L."/>
            <person name="Huang J."/>
            <person name="Chen G.Z."/>
            <person name="Huang M.Z."/>
            <person name="Huang L."/>
            <person name="Peng D.H."/>
            <person name="Luo Y.B."/>
            <person name="Zou S.Q."/>
            <person name="Chen S.P."/>
            <person name="Lan S."/>
            <person name="Tsai W.C."/>
            <person name="Van de Peer Y."/>
            <person name="Liu Z.J."/>
        </authorList>
    </citation>
    <scope>NUCLEOTIDE SEQUENCE [LARGE SCALE GENOMIC DNA]</scope>
    <source>
        <strain evidence="1">Lor287</strain>
    </source>
</reference>
<comment type="caution">
    <text evidence="1">The sequence shown here is derived from an EMBL/GenBank/DDBJ whole genome shotgun (WGS) entry which is preliminary data.</text>
</comment>